<organism evidence="1 2">
    <name type="scientific">Suillus discolor</name>
    <dbReference type="NCBI Taxonomy" id="1912936"/>
    <lineage>
        <taxon>Eukaryota</taxon>
        <taxon>Fungi</taxon>
        <taxon>Dikarya</taxon>
        <taxon>Basidiomycota</taxon>
        <taxon>Agaricomycotina</taxon>
        <taxon>Agaricomycetes</taxon>
        <taxon>Agaricomycetidae</taxon>
        <taxon>Boletales</taxon>
        <taxon>Suillineae</taxon>
        <taxon>Suillaceae</taxon>
        <taxon>Suillus</taxon>
    </lineage>
</organism>
<evidence type="ECO:0000313" key="1">
    <source>
        <dbReference type="EMBL" id="KAG2097286.1"/>
    </source>
</evidence>
<sequence>CWGYAKRLYHMKDRSFSEADLEQNVLDSLNVVPQSSMQRFFIRSGRFVNAYKKGLDGKQAAWAIKRY</sequence>
<name>A0A9P7EY03_9AGAM</name>
<dbReference type="AlphaFoldDB" id="A0A9P7EY03"/>
<protein>
    <submittedName>
        <fullName evidence="1">Uncharacterized protein</fullName>
    </submittedName>
</protein>
<comment type="caution">
    <text evidence="1">The sequence shown here is derived from an EMBL/GenBank/DDBJ whole genome shotgun (WGS) entry which is preliminary data.</text>
</comment>
<dbReference type="Proteomes" id="UP000823399">
    <property type="component" value="Unassembled WGS sequence"/>
</dbReference>
<dbReference type="RefSeq" id="XP_041288516.1">
    <property type="nucleotide sequence ID" value="XM_041431734.1"/>
</dbReference>
<dbReference type="OrthoDB" id="2416294at2759"/>
<dbReference type="GeneID" id="64693993"/>
<keyword evidence="2" id="KW-1185">Reference proteome</keyword>
<gene>
    <name evidence="1" type="ORF">F5147DRAFT_583592</name>
</gene>
<reference evidence="1" key="1">
    <citation type="journal article" date="2020" name="New Phytol.">
        <title>Comparative genomics reveals dynamic genome evolution in host specialist ectomycorrhizal fungi.</title>
        <authorList>
            <person name="Lofgren L.A."/>
            <person name="Nguyen N.H."/>
            <person name="Vilgalys R."/>
            <person name="Ruytinx J."/>
            <person name="Liao H.L."/>
            <person name="Branco S."/>
            <person name="Kuo A."/>
            <person name="LaButti K."/>
            <person name="Lipzen A."/>
            <person name="Andreopoulos W."/>
            <person name="Pangilinan J."/>
            <person name="Riley R."/>
            <person name="Hundley H."/>
            <person name="Na H."/>
            <person name="Barry K."/>
            <person name="Grigoriev I.V."/>
            <person name="Stajich J.E."/>
            <person name="Kennedy P.G."/>
        </authorList>
    </citation>
    <scope>NUCLEOTIDE SEQUENCE</scope>
    <source>
        <strain evidence="1">FC423</strain>
    </source>
</reference>
<accession>A0A9P7EY03</accession>
<proteinExistence type="predicted"/>
<feature type="non-terminal residue" evidence="1">
    <location>
        <position position="1"/>
    </location>
</feature>
<evidence type="ECO:0000313" key="2">
    <source>
        <dbReference type="Proteomes" id="UP000823399"/>
    </source>
</evidence>
<dbReference type="EMBL" id="JABBWM010000066">
    <property type="protein sequence ID" value="KAG2097286.1"/>
    <property type="molecule type" value="Genomic_DNA"/>
</dbReference>